<keyword evidence="2" id="KW-1185">Reference proteome</keyword>
<dbReference type="AlphaFoldDB" id="A0AAV2Z4B2"/>
<gene>
    <name evidence="1" type="ORF">N0F65_007823</name>
</gene>
<reference evidence="1" key="1">
    <citation type="submission" date="2022-11" db="EMBL/GenBank/DDBJ databases">
        <authorList>
            <person name="Morgan W.R."/>
            <person name="Tartar A."/>
        </authorList>
    </citation>
    <scope>NUCLEOTIDE SEQUENCE</scope>
    <source>
        <strain evidence="1">ARSEF 373</strain>
    </source>
</reference>
<accession>A0AAV2Z4B2</accession>
<sequence length="173" mass="18544">MTAVARWNNAAHDSNDAALRPATTGRGGAGAASAGLLKRQWEAKLVSFQRGMEHVEHCRHGCDSALCQSTRRLVHTYETHQCPNARDCKVCKLWKFMMEAKSTTRIGTSTSTSDVRSIDRTNGTIGSRVGGGGVFRASCHGAASKAMAHRSAAIAYLRIVAAEKEALATSRQA</sequence>
<comment type="caution">
    <text evidence="1">The sequence shown here is derived from an EMBL/GenBank/DDBJ whole genome shotgun (WGS) entry which is preliminary data.</text>
</comment>
<dbReference type="EMBL" id="DAKRPA010000068">
    <property type="protein sequence ID" value="DBA00198.1"/>
    <property type="molecule type" value="Genomic_DNA"/>
</dbReference>
<protein>
    <recommendedName>
        <fullName evidence="3">TAZ-type domain-containing protein</fullName>
    </recommendedName>
</protein>
<organism evidence="1 2">
    <name type="scientific">Lagenidium giganteum</name>
    <dbReference type="NCBI Taxonomy" id="4803"/>
    <lineage>
        <taxon>Eukaryota</taxon>
        <taxon>Sar</taxon>
        <taxon>Stramenopiles</taxon>
        <taxon>Oomycota</taxon>
        <taxon>Peronosporomycetes</taxon>
        <taxon>Pythiales</taxon>
        <taxon>Pythiaceae</taxon>
    </lineage>
</organism>
<evidence type="ECO:0000313" key="2">
    <source>
        <dbReference type="Proteomes" id="UP001146120"/>
    </source>
</evidence>
<proteinExistence type="predicted"/>
<evidence type="ECO:0000313" key="1">
    <source>
        <dbReference type="EMBL" id="DBA00198.1"/>
    </source>
</evidence>
<reference evidence="1" key="2">
    <citation type="journal article" date="2023" name="Microbiol Resour">
        <title>Decontamination and Annotation of the Draft Genome Sequence of the Oomycete Lagenidium giganteum ARSEF 373.</title>
        <authorList>
            <person name="Morgan W.R."/>
            <person name="Tartar A."/>
        </authorList>
    </citation>
    <scope>NUCLEOTIDE SEQUENCE</scope>
    <source>
        <strain evidence="1">ARSEF 373</strain>
    </source>
</reference>
<dbReference type="Proteomes" id="UP001146120">
    <property type="component" value="Unassembled WGS sequence"/>
</dbReference>
<name>A0AAV2Z4B2_9STRA</name>
<evidence type="ECO:0008006" key="3">
    <source>
        <dbReference type="Google" id="ProtNLM"/>
    </source>
</evidence>